<dbReference type="Proteomes" id="UP000770717">
    <property type="component" value="Unassembled WGS sequence"/>
</dbReference>
<comment type="caution">
    <text evidence="1">The sequence shown here is derived from an EMBL/GenBank/DDBJ whole genome shotgun (WGS) entry which is preliminary data.</text>
</comment>
<evidence type="ECO:0000313" key="2">
    <source>
        <dbReference type="Proteomes" id="UP000770717"/>
    </source>
</evidence>
<evidence type="ECO:0000313" key="1">
    <source>
        <dbReference type="EMBL" id="KAG9462381.1"/>
    </source>
</evidence>
<accession>A0A8J6B6R5</accession>
<name>A0A8J6B6R5_ELECQ</name>
<dbReference type="AlphaFoldDB" id="A0A8J6B6R5"/>
<protein>
    <submittedName>
        <fullName evidence="1">Uncharacterized protein</fullName>
    </submittedName>
</protein>
<proteinExistence type="predicted"/>
<reference evidence="1" key="1">
    <citation type="thesis" date="2020" institute="ProQuest LLC" country="789 East Eisenhower Parkway, Ann Arbor, MI, USA">
        <title>Comparative Genomics and Chromosome Evolution.</title>
        <authorList>
            <person name="Mudd A.B."/>
        </authorList>
    </citation>
    <scope>NUCLEOTIDE SEQUENCE</scope>
    <source>
        <strain evidence="1">HN-11 Male</strain>
        <tissue evidence="1">Kidney and liver</tissue>
    </source>
</reference>
<gene>
    <name evidence="1" type="ORF">GDO78_014230</name>
</gene>
<sequence length="66" mass="7274">MGHSASVVVTPPTHGLGLRRHFMQDRILKLRSCILQIEESLWHKTQALSHSPCGILLPNSTSQAST</sequence>
<dbReference type="EMBL" id="WNTK01011628">
    <property type="protein sequence ID" value="KAG9462381.1"/>
    <property type="molecule type" value="Genomic_DNA"/>
</dbReference>
<keyword evidence="2" id="KW-1185">Reference proteome</keyword>
<organism evidence="1 2">
    <name type="scientific">Eleutherodactylus coqui</name>
    <name type="common">Puerto Rican coqui</name>
    <dbReference type="NCBI Taxonomy" id="57060"/>
    <lineage>
        <taxon>Eukaryota</taxon>
        <taxon>Metazoa</taxon>
        <taxon>Chordata</taxon>
        <taxon>Craniata</taxon>
        <taxon>Vertebrata</taxon>
        <taxon>Euteleostomi</taxon>
        <taxon>Amphibia</taxon>
        <taxon>Batrachia</taxon>
        <taxon>Anura</taxon>
        <taxon>Neobatrachia</taxon>
        <taxon>Hyloidea</taxon>
        <taxon>Eleutherodactylidae</taxon>
        <taxon>Eleutherodactylinae</taxon>
        <taxon>Eleutherodactylus</taxon>
        <taxon>Eleutherodactylus</taxon>
    </lineage>
</organism>